<dbReference type="Proteomes" id="UP000326396">
    <property type="component" value="Linkage Group LG12"/>
</dbReference>
<dbReference type="PANTHER" id="PTHR31623:SF124">
    <property type="entry name" value="VINORINE SYNTHASE-RELATED"/>
    <property type="match status" value="1"/>
</dbReference>
<keyword evidence="3" id="KW-0012">Acyltransferase</keyword>
<name>A0A5N6PIE8_9ASTR</name>
<evidence type="ECO:0000256" key="3">
    <source>
        <dbReference type="ARBA" id="ARBA00023315"/>
    </source>
</evidence>
<dbReference type="InterPro" id="IPR023213">
    <property type="entry name" value="CAT-like_dom_sf"/>
</dbReference>
<dbReference type="GO" id="GO:0016746">
    <property type="term" value="F:acyltransferase activity"/>
    <property type="evidence" value="ECO:0007669"/>
    <property type="project" value="UniProtKB-KW"/>
</dbReference>
<evidence type="ECO:0000256" key="1">
    <source>
        <dbReference type="ARBA" id="ARBA00009861"/>
    </source>
</evidence>
<dbReference type="PANTHER" id="PTHR31623">
    <property type="entry name" value="F21J9.9"/>
    <property type="match status" value="1"/>
</dbReference>
<comment type="caution">
    <text evidence="4">The sequence shown here is derived from an EMBL/GenBank/DDBJ whole genome shotgun (WGS) entry which is preliminary data.</text>
</comment>
<keyword evidence="2" id="KW-0808">Transferase</keyword>
<sequence>MEIKNNISKFMKPSRPTPSNLRNYNISFFDEQMPNINTPLILYYPSPPKTQNDLHVDTFNQLETSLTKTLTDFYPLAGRYMRDGSFVDCSDQGALYVQATTNFRLSDFLGLTWELKHNMLHDFLACDICEAGETDDPLLSIKVTNFVCGGVAIGMCFSHKISDMSTMSTFINNWATRNQETSNTLELAKYSPIYSFANNYPKRGQLDHSPKIPRSSIGVKNAVRIFSFKENSISKLRETLNLKDDKIYHPSKIQLVVALLWKALVGIDKANNERSKSSIVQQGVNLRDKVVPKLPDNSCGNFVSVAISRTEPGQVDNIDLQGFLMILNDSIKKIKGNYAKELMSNNKTYDILMEPFLEYSQNINNNDVNFYAFTSWCKFSFNNADFGWGKPVWKSTGRYAAQKFVLLLDDQEGDGIEAWVHLDENNMSQLEQDHDIQTYAI</sequence>
<evidence type="ECO:0008006" key="6">
    <source>
        <dbReference type="Google" id="ProtNLM"/>
    </source>
</evidence>
<dbReference type="EMBL" id="SZYD01000004">
    <property type="protein sequence ID" value="KAD6454282.1"/>
    <property type="molecule type" value="Genomic_DNA"/>
</dbReference>
<dbReference type="OrthoDB" id="671439at2759"/>
<accession>A0A5N6PIE8</accession>
<keyword evidence="5" id="KW-1185">Reference proteome</keyword>
<dbReference type="Gene3D" id="3.30.559.10">
    <property type="entry name" value="Chloramphenicol acetyltransferase-like domain"/>
    <property type="match status" value="2"/>
</dbReference>
<evidence type="ECO:0000313" key="5">
    <source>
        <dbReference type="Proteomes" id="UP000326396"/>
    </source>
</evidence>
<proteinExistence type="inferred from homology"/>
<organism evidence="4 5">
    <name type="scientific">Mikania micrantha</name>
    <name type="common">bitter vine</name>
    <dbReference type="NCBI Taxonomy" id="192012"/>
    <lineage>
        <taxon>Eukaryota</taxon>
        <taxon>Viridiplantae</taxon>
        <taxon>Streptophyta</taxon>
        <taxon>Embryophyta</taxon>
        <taxon>Tracheophyta</taxon>
        <taxon>Spermatophyta</taxon>
        <taxon>Magnoliopsida</taxon>
        <taxon>eudicotyledons</taxon>
        <taxon>Gunneridae</taxon>
        <taxon>Pentapetalae</taxon>
        <taxon>asterids</taxon>
        <taxon>campanulids</taxon>
        <taxon>Asterales</taxon>
        <taxon>Asteraceae</taxon>
        <taxon>Asteroideae</taxon>
        <taxon>Heliantheae alliance</taxon>
        <taxon>Eupatorieae</taxon>
        <taxon>Mikania</taxon>
    </lineage>
</organism>
<evidence type="ECO:0000256" key="2">
    <source>
        <dbReference type="ARBA" id="ARBA00022679"/>
    </source>
</evidence>
<dbReference type="Pfam" id="PF02458">
    <property type="entry name" value="Transferase"/>
    <property type="match status" value="1"/>
</dbReference>
<reference evidence="4 5" key="1">
    <citation type="submission" date="2019-05" db="EMBL/GenBank/DDBJ databases">
        <title>Mikania micrantha, genome provides insights into the molecular mechanism of rapid growth.</title>
        <authorList>
            <person name="Liu B."/>
        </authorList>
    </citation>
    <scope>NUCLEOTIDE SEQUENCE [LARGE SCALE GENOMIC DNA]</scope>
    <source>
        <strain evidence="4">NLD-2019</strain>
        <tissue evidence="4">Leaf</tissue>
    </source>
</reference>
<evidence type="ECO:0000313" key="4">
    <source>
        <dbReference type="EMBL" id="KAD6454282.1"/>
    </source>
</evidence>
<gene>
    <name evidence="4" type="ORF">E3N88_08988</name>
</gene>
<protein>
    <recommendedName>
        <fullName evidence="6">Transferase, Chloramphenicol acetyltransferase-like domain protein</fullName>
    </recommendedName>
</protein>
<dbReference type="AlphaFoldDB" id="A0A5N6PIE8"/>
<comment type="similarity">
    <text evidence="1">Belongs to the plant acyltransferase family.</text>
</comment>